<dbReference type="RefSeq" id="WP_123638570.1">
    <property type="nucleotide sequence ID" value="NZ_RJUK01000001.1"/>
</dbReference>
<sequence>MRHWALPLSFALLGLAPVTWGQAELREGVARYHYYQNDYLPALSELMVARKQGDLGLDRGAVHEGAIRMAFGMSASAERLLESALSGRPKQRDAARFYLGKLHYLRGDWAQATDAWARVGDALDPDLARERRALEWQWRLRTGEPEPVDPETLWDQLGEWAPVVLYNLGGAFARAGDREQARHYYQVLVEEVPRQERHKAEYLTLRDRAFTALGFTALLEQDFERAEQAFDRVRLSREDADQALLGYGWAALERGEPARAVRAWQALGEHSLTGSAAQEALVALPYAYTQLDAPQAALDAYDRADARLEEELARVDQLRRQLTPAYLRRQLAATDPRGTLYLEGRENWLTLTESTVAASADPYLSDWVNQSPFQSQVQALSDLRDQAQLLADWPEKLAHYGQLLRNKRALRNDRQADVARRQLWAQIGQLRERRAPLVARLSDIEARSDYLALADDETRRLYERVEAARERADRLTAAGELENPRETRDRLALYRGILLWRAAQDYPDHLWRVRKQQRDLDRALAQLRTRQDRVRTVIADNPDIEPALARIAERTEAIVRQRQRLDEAQQRQTEQLADNLQTHLAQHQARLTQYLSRVRLGAARLQDRALREQGGAP</sequence>
<dbReference type="Pfam" id="PF13174">
    <property type="entry name" value="TPR_6"/>
    <property type="match status" value="1"/>
</dbReference>
<organism evidence="3 4">
    <name type="scientific">Marinimicrobium koreense</name>
    <dbReference type="NCBI Taxonomy" id="306545"/>
    <lineage>
        <taxon>Bacteria</taxon>
        <taxon>Pseudomonadati</taxon>
        <taxon>Pseudomonadota</taxon>
        <taxon>Gammaproteobacteria</taxon>
        <taxon>Cellvibrionales</taxon>
        <taxon>Cellvibrionaceae</taxon>
        <taxon>Marinimicrobium</taxon>
    </lineage>
</organism>
<comment type="caution">
    <text evidence="3">The sequence shown here is derived from an EMBL/GenBank/DDBJ whole genome shotgun (WGS) entry which is preliminary data.</text>
</comment>
<evidence type="ECO:0000256" key="2">
    <source>
        <dbReference type="SAM" id="Coils"/>
    </source>
</evidence>
<name>A0A3N1PA93_9GAMM</name>
<keyword evidence="1" id="KW-0802">TPR repeat</keyword>
<evidence type="ECO:0000313" key="4">
    <source>
        <dbReference type="Proteomes" id="UP000273643"/>
    </source>
</evidence>
<dbReference type="SUPFAM" id="SSF48452">
    <property type="entry name" value="TPR-like"/>
    <property type="match status" value="1"/>
</dbReference>
<keyword evidence="4" id="KW-1185">Reference proteome</keyword>
<accession>A0A3N1PA93</accession>
<keyword evidence="2" id="KW-0175">Coiled coil</keyword>
<feature type="repeat" description="TPR" evidence="1">
    <location>
        <begin position="162"/>
        <end position="195"/>
    </location>
</feature>
<dbReference type="OrthoDB" id="6072288at2"/>
<dbReference type="Proteomes" id="UP000273643">
    <property type="component" value="Unassembled WGS sequence"/>
</dbReference>
<evidence type="ECO:0000313" key="3">
    <source>
        <dbReference type="EMBL" id="ROQ21606.1"/>
    </source>
</evidence>
<dbReference type="PROSITE" id="PS50005">
    <property type="entry name" value="TPR"/>
    <property type="match status" value="1"/>
</dbReference>
<dbReference type="InterPro" id="IPR011990">
    <property type="entry name" value="TPR-like_helical_dom_sf"/>
</dbReference>
<protein>
    <recommendedName>
        <fullName evidence="5">Tetratricopeptide repeat protein</fullName>
    </recommendedName>
</protein>
<gene>
    <name evidence="3" type="ORF">EDC38_2232</name>
</gene>
<reference evidence="3 4" key="1">
    <citation type="submission" date="2018-11" db="EMBL/GenBank/DDBJ databases">
        <title>Genomic Encyclopedia of Type Strains, Phase IV (KMG-IV): sequencing the most valuable type-strain genomes for metagenomic binning, comparative biology and taxonomic classification.</title>
        <authorList>
            <person name="Goeker M."/>
        </authorList>
    </citation>
    <scope>NUCLEOTIDE SEQUENCE [LARGE SCALE GENOMIC DNA]</scope>
    <source>
        <strain evidence="3 4">DSM 16974</strain>
    </source>
</reference>
<proteinExistence type="predicted"/>
<dbReference type="Gene3D" id="1.25.40.10">
    <property type="entry name" value="Tetratricopeptide repeat domain"/>
    <property type="match status" value="2"/>
</dbReference>
<dbReference type="AlphaFoldDB" id="A0A3N1PA93"/>
<feature type="coiled-coil region" evidence="2">
    <location>
        <begin position="451"/>
        <end position="478"/>
    </location>
</feature>
<evidence type="ECO:0008006" key="5">
    <source>
        <dbReference type="Google" id="ProtNLM"/>
    </source>
</evidence>
<evidence type="ECO:0000256" key="1">
    <source>
        <dbReference type="PROSITE-ProRule" id="PRU00339"/>
    </source>
</evidence>
<feature type="coiled-coil region" evidence="2">
    <location>
        <begin position="551"/>
        <end position="597"/>
    </location>
</feature>
<dbReference type="InterPro" id="IPR019734">
    <property type="entry name" value="TPR_rpt"/>
</dbReference>
<dbReference type="EMBL" id="RJUK01000001">
    <property type="protein sequence ID" value="ROQ21606.1"/>
    <property type="molecule type" value="Genomic_DNA"/>
</dbReference>